<proteinExistence type="predicted"/>
<gene>
    <name evidence="1" type="ORF">SAMN04489712_105276</name>
</gene>
<sequence>MASKVPDAIDRLYALFEAALPAATVVDGFLIAWPPGDWAVVGGDGAVSEEEDAARSTQMWKGLGARIRDESIDVICAVGSSTGNTEDGPRTRRQAAYAMLTAIEAGLRADPGLGGFTTGGAAAITDQALRYVANDKGTAAAIVFTINVPVRS</sequence>
<accession>A0A1H6A825</accession>
<name>A0A1H6A825_9ACTN</name>
<dbReference type="OrthoDB" id="3690786at2"/>
<evidence type="ECO:0000313" key="2">
    <source>
        <dbReference type="Proteomes" id="UP000236723"/>
    </source>
</evidence>
<dbReference type="AlphaFoldDB" id="A0A1H6A825"/>
<reference evidence="2" key="1">
    <citation type="submission" date="2016-10" db="EMBL/GenBank/DDBJ databases">
        <authorList>
            <person name="Varghese N."/>
            <person name="Submissions S."/>
        </authorList>
    </citation>
    <scope>NUCLEOTIDE SEQUENCE [LARGE SCALE GENOMIC DNA]</scope>
    <source>
        <strain evidence="2">DSM 43163</strain>
    </source>
</reference>
<keyword evidence="2" id="KW-1185">Reference proteome</keyword>
<evidence type="ECO:0000313" key="1">
    <source>
        <dbReference type="EMBL" id="SEG44888.1"/>
    </source>
</evidence>
<protein>
    <submittedName>
        <fullName evidence="1">Uncharacterized protein</fullName>
    </submittedName>
</protein>
<dbReference type="EMBL" id="FNVO01000005">
    <property type="protein sequence ID" value="SEG44888.1"/>
    <property type="molecule type" value="Genomic_DNA"/>
</dbReference>
<dbReference type="Proteomes" id="UP000236723">
    <property type="component" value="Unassembled WGS sequence"/>
</dbReference>
<organism evidence="1 2">
    <name type="scientific">Thermomonospora echinospora</name>
    <dbReference type="NCBI Taxonomy" id="1992"/>
    <lineage>
        <taxon>Bacteria</taxon>
        <taxon>Bacillati</taxon>
        <taxon>Actinomycetota</taxon>
        <taxon>Actinomycetes</taxon>
        <taxon>Streptosporangiales</taxon>
        <taxon>Thermomonosporaceae</taxon>
        <taxon>Thermomonospora</taxon>
    </lineage>
</organism>
<dbReference type="RefSeq" id="WP_103938252.1">
    <property type="nucleotide sequence ID" value="NZ_FNVO01000005.1"/>
</dbReference>